<name>A0ABS4EUT1_9HYPH</name>
<dbReference type="GO" id="GO:0008745">
    <property type="term" value="F:N-acetylmuramoyl-L-alanine amidase activity"/>
    <property type="evidence" value="ECO:0007669"/>
    <property type="project" value="UniProtKB-EC"/>
</dbReference>
<evidence type="ECO:0000256" key="3">
    <source>
        <dbReference type="ARBA" id="ARBA00022801"/>
    </source>
</evidence>
<keyword evidence="4" id="KW-0961">Cell wall biogenesis/degradation</keyword>
<evidence type="ECO:0000256" key="2">
    <source>
        <dbReference type="ARBA" id="ARBA00011901"/>
    </source>
</evidence>
<dbReference type="RefSeq" id="WP_209855966.1">
    <property type="nucleotide sequence ID" value="NZ_JAGGJV010000011.1"/>
</dbReference>
<dbReference type="CDD" id="cd06583">
    <property type="entry name" value="PGRP"/>
    <property type="match status" value="1"/>
</dbReference>
<dbReference type="Gene3D" id="3.40.80.10">
    <property type="entry name" value="Peptidoglycan recognition protein-like"/>
    <property type="match status" value="1"/>
</dbReference>
<dbReference type="EC" id="3.5.1.28" evidence="2"/>
<keyword evidence="3 6" id="KW-0378">Hydrolase</keyword>
<keyword evidence="7" id="KW-1185">Reference proteome</keyword>
<reference evidence="6 7" key="1">
    <citation type="submission" date="2021-03" db="EMBL/GenBank/DDBJ databases">
        <title>Genomic Encyclopedia of Type Strains, Phase IV (KMG-IV): sequencing the most valuable type-strain genomes for metagenomic binning, comparative biology and taxonomic classification.</title>
        <authorList>
            <person name="Goeker M."/>
        </authorList>
    </citation>
    <scope>NUCLEOTIDE SEQUENCE [LARGE SCALE GENOMIC DNA]</scope>
    <source>
        <strain evidence="6 7">DSM 26427</strain>
    </source>
</reference>
<accession>A0ABS4EUT1</accession>
<dbReference type="InterPro" id="IPR002502">
    <property type="entry name" value="Amidase_domain"/>
</dbReference>
<dbReference type="Proteomes" id="UP000823786">
    <property type="component" value="Unassembled WGS sequence"/>
</dbReference>
<dbReference type="SMART" id="SM00644">
    <property type="entry name" value="Ami_2"/>
    <property type="match status" value="1"/>
</dbReference>
<evidence type="ECO:0000256" key="4">
    <source>
        <dbReference type="ARBA" id="ARBA00023316"/>
    </source>
</evidence>
<organism evidence="6 7">
    <name type="scientific">Rhizobium herbae</name>
    <dbReference type="NCBI Taxonomy" id="508661"/>
    <lineage>
        <taxon>Bacteria</taxon>
        <taxon>Pseudomonadati</taxon>
        <taxon>Pseudomonadota</taxon>
        <taxon>Alphaproteobacteria</taxon>
        <taxon>Hyphomicrobiales</taxon>
        <taxon>Rhizobiaceae</taxon>
        <taxon>Rhizobium/Agrobacterium group</taxon>
        <taxon>Rhizobium</taxon>
    </lineage>
</organism>
<protein>
    <recommendedName>
        <fullName evidence="2">N-acetylmuramoyl-L-alanine amidase</fullName>
        <ecNumber evidence="2">3.5.1.28</ecNumber>
    </recommendedName>
</protein>
<dbReference type="Pfam" id="PF01510">
    <property type="entry name" value="Amidase_2"/>
    <property type="match status" value="1"/>
</dbReference>
<comment type="catalytic activity">
    <reaction evidence="1">
        <text>Hydrolyzes the link between N-acetylmuramoyl residues and L-amino acid residues in certain cell-wall glycopeptides.</text>
        <dbReference type="EC" id="3.5.1.28"/>
    </reaction>
</comment>
<comment type="caution">
    <text evidence="6">The sequence shown here is derived from an EMBL/GenBank/DDBJ whole genome shotgun (WGS) entry which is preliminary data.</text>
</comment>
<dbReference type="EMBL" id="JAGGJV010000011">
    <property type="protein sequence ID" value="MBP1861546.1"/>
    <property type="molecule type" value="Genomic_DNA"/>
</dbReference>
<proteinExistence type="predicted"/>
<dbReference type="PANTHER" id="PTHR30417">
    <property type="entry name" value="N-ACETYLMURAMOYL-L-ALANINE AMIDASE AMID"/>
    <property type="match status" value="1"/>
</dbReference>
<dbReference type="InterPro" id="IPR036505">
    <property type="entry name" value="Amidase/PGRP_sf"/>
</dbReference>
<dbReference type="SUPFAM" id="SSF55846">
    <property type="entry name" value="N-acetylmuramoyl-L-alanine amidase-like"/>
    <property type="match status" value="1"/>
</dbReference>
<dbReference type="InterPro" id="IPR051206">
    <property type="entry name" value="NAMLAA_amidase_2"/>
</dbReference>
<feature type="domain" description="N-acetylmuramoyl-L-alanine amidase" evidence="5">
    <location>
        <begin position="40"/>
        <end position="182"/>
    </location>
</feature>
<dbReference type="PANTHER" id="PTHR30417:SF1">
    <property type="entry name" value="N-ACETYLMURAMOYL-L-ALANINE AMIDASE AMID"/>
    <property type="match status" value="1"/>
</dbReference>
<gene>
    <name evidence="6" type="ORF">J2Z75_005075</name>
</gene>
<evidence type="ECO:0000259" key="5">
    <source>
        <dbReference type="SMART" id="SM00644"/>
    </source>
</evidence>
<evidence type="ECO:0000313" key="6">
    <source>
        <dbReference type="EMBL" id="MBP1861546.1"/>
    </source>
</evidence>
<evidence type="ECO:0000313" key="7">
    <source>
        <dbReference type="Proteomes" id="UP000823786"/>
    </source>
</evidence>
<evidence type="ECO:0000256" key="1">
    <source>
        <dbReference type="ARBA" id="ARBA00001561"/>
    </source>
</evidence>
<sequence>MPDPKGYLFDLPATGRPEFASLQEEWYPGVQDYWSRSTSARIFDFILGIRAVVIHATAGVSSSGAMSVMRDGNASWHWLVPDEDEEAHGQFVWACAPEARAAWHVRNDRSHAAVNGGATKVNHWSLGIEIVNSQRRDVVDPFSEWQVTAAARIVRHCWWKYPNLKQVVSHAVLDPDRRTDPGSHFPWQTFRDQVMERPTESLPVALSRATPMAELASPTVSIRTCCA</sequence>